<dbReference type="OrthoDB" id="306351at2759"/>
<protein>
    <recommendedName>
        <fullName evidence="5">UBX domain-containing protein</fullName>
    </recommendedName>
</protein>
<dbReference type="EMBL" id="CAJJDO010000005">
    <property type="protein sequence ID" value="CAD8136382.1"/>
    <property type="molecule type" value="Genomic_DNA"/>
</dbReference>
<dbReference type="Pfam" id="PF14555">
    <property type="entry name" value="UBA_4"/>
    <property type="match status" value="1"/>
</dbReference>
<evidence type="ECO:0000313" key="3">
    <source>
        <dbReference type="EMBL" id="CAD8136382.1"/>
    </source>
</evidence>
<dbReference type="GO" id="GO:0043130">
    <property type="term" value="F:ubiquitin binding"/>
    <property type="evidence" value="ECO:0007669"/>
    <property type="project" value="TreeGrafter"/>
</dbReference>
<reference evidence="3" key="1">
    <citation type="submission" date="2021-01" db="EMBL/GenBank/DDBJ databases">
        <authorList>
            <consortium name="Genoscope - CEA"/>
            <person name="William W."/>
        </authorList>
    </citation>
    <scope>NUCLEOTIDE SEQUENCE</scope>
</reference>
<evidence type="ECO:0008006" key="5">
    <source>
        <dbReference type="Google" id="ProtNLM"/>
    </source>
</evidence>
<proteinExistence type="predicted"/>
<sequence>MQPFQEKDILDFMALTGCQDEQKAYEYIQMGDNNLENALQLYLDLEGQPNLSQQSSYQSQNSSQPQNQQKIYNQQDIKDVNTMIFNQNNPPPDLIRQRSAPDTNLIERYKKYQEEKRANDDGILKKSLKYGWKALTSIFQLKQNHGIEFQTYLQQQQIQTIVNFQMGNFIDNLQKAHQESKPLLIYLHNQQSLLSLQKMINSKNFVQIVNKHYRIVGFLQSPQVDDQLPVKPEPPSFLIYRLDLTEQPVLMDTINLTLDSNFEELAVQLKILNGQFNKQFILEEQVKREVDTPSQYLPNYYGQQQQQKQFERRQQDIKQREREQLIQQQQEAYRSAEQQVLEKKRIKQELQQQEENKLLEQQQLNEIRLLQKATILSNLPDEPNDEEGIEILFRFPYATKSRRFHFNEKISSIFEYVICQEDDCFNDPNQKIDLIQNFPRLSLQDKQDQIISDIFTDSNKIQLIVEEYE</sequence>
<dbReference type="PANTHER" id="PTHR23322">
    <property type="entry name" value="FAS-ASSOCIATED PROTEIN"/>
    <property type="match status" value="1"/>
</dbReference>
<gene>
    <name evidence="3" type="ORF">PPENT_87.1.T0050122</name>
</gene>
<comment type="caution">
    <text evidence="3">The sequence shown here is derived from an EMBL/GenBank/DDBJ whole genome shotgun (WGS) entry which is preliminary data.</text>
</comment>
<dbReference type="InterPro" id="IPR050730">
    <property type="entry name" value="UBX_domain-protein"/>
</dbReference>
<dbReference type="PANTHER" id="PTHR23322:SF93">
    <property type="entry name" value="UBX DOMAIN-CONTAINING PROTEIN 8"/>
    <property type="match status" value="1"/>
</dbReference>
<evidence type="ECO:0000256" key="2">
    <source>
        <dbReference type="SAM" id="MobiDB-lite"/>
    </source>
</evidence>
<feature type="region of interest" description="Disordered" evidence="2">
    <location>
        <begin position="50"/>
        <end position="69"/>
    </location>
</feature>
<dbReference type="AlphaFoldDB" id="A0A8S1SB57"/>
<name>A0A8S1SB57_9CILI</name>
<evidence type="ECO:0000256" key="1">
    <source>
        <dbReference type="SAM" id="Coils"/>
    </source>
</evidence>
<organism evidence="3 4">
    <name type="scientific">Paramecium pentaurelia</name>
    <dbReference type="NCBI Taxonomy" id="43138"/>
    <lineage>
        <taxon>Eukaryota</taxon>
        <taxon>Sar</taxon>
        <taxon>Alveolata</taxon>
        <taxon>Ciliophora</taxon>
        <taxon>Intramacronucleata</taxon>
        <taxon>Oligohymenophorea</taxon>
        <taxon>Peniculida</taxon>
        <taxon>Parameciidae</taxon>
        <taxon>Paramecium</taxon>
    </lineage>
</organism>
<feature type="coiled-coil region" evidence="1">
    <location>
        <begin position="319"/>
        <end position="370"/>
    </location>
</feature>
<accession>A0A8S1SB57</accession>
<keyword evidence="1" id="KW-0175">Coiled coil</keyword>
<keyword evidence="4" id="KW-1185">Reference proteome</keyword>
<dbReference type="Proteomes" id="UP000689195">
    <property type="component" value="Unassembled WGS sequence"/>
</dbReference>
<evidence type="ECO:0000313" key="4">
    <source>
        <dbReference type="Proteomes" id="UP000689195"/>
    </source>
</evidence>